<dbReference type="Pfam" id="PF13426">
    <property type="entry name" value="PAS_9"/>
    <property type="match status" value="2"/>
</dbReference>
<dbReference type="GO" id="GO:0000160">
    <property type="term" value="P:phosphorelay signal transduction system"/>
    <property type="evidence" value="ECO:0007669"/>
    <property type="project" value="InterPro"/>
</dbReference>
<dbReference type="PROSITE" id="PS50112">
    <property type="entry name" value="PAS"/>
    <property type="match status" value="1"/>
</dbReference>
<dbReference type="SMART" id="SM00091">
    <property type="entry name" value="PAS"/>
    <property type="match status" value="2"/>
</dbReference>
<dbReference type="InterPro" id="IPR006674">
    <property type="entry name" value="HD_domain"/>
</dbReference>
<proteinExistence type="predicted"/>
<dbReference type="Pfam" id="PF00072">
    <property type="entry name" value="Response_reg"/>
    <property type="match status" value="1"/>
</dbReference>
<dbReference type="Pfam" id="PF13487">
    <property type="entry name" value="HD_5"/>
    <property type="match status" value="1"/>
</dbReference>
<dbReference type="PROSITE" id="PS51832">
    <property type="entry name" value="HD_GYP"/>
    <property type="match status" value="1"/>
</dbReference>
<dbReference type="InterPro" id="IPR003607">
    <property type="entry name" value="HD/PDEase_dom"/>
</dbReference>
<accession>A0A4Q0Y562</accession>
<keyword evidence="1" id="KW-0597">Phosphoprotein</keyword>
<dbReference type="InterPro" id="IPR000014">
    <property type="entry name" value="PAS"/>
</dbReference>
<dbReference type="STRING" id="877500.GCA_000935065_02252"/>
<dbReference type="CDD" id="cd00130">
    <property type="entry name" value="PAS"/>
    <property type="match status" value="2"/>
</dbReference>
<sequence length="589" mass="68033">MVNKEFLKRLNILYVEDEFEAATKLVKFLNRVFNNVYLCLNGQEALDTFSKKSIDLVISDINMPIVDGLRMSEKIKEINSNTPIILTTARTETQCLIKAIELNIDSYLLKPIELDILIEKIYAICEKIEALESKKILKQYKEAIDESTIVVKFNIEGKITFVNSQYEKVTGFSLEDVKDKIFNFNSIEKSSILSSDILKLLESKKFWKGKHSCKGKNHKKYVLNSTVIPIRDSNEKIIEFICISNDVTDDEGLTKLLKVELEEFKDTLVSKSHLLNEYKRCLDNSSILINLDRNFRISNVNSRFLKLSNLSINAYLGKSFDEVLNDEEIYGEIFDSLVNKNIKQKVIKFLFKGKEKYIDFTFSPVFNEESEVFEYLAVGNDVSKIIELQLEIEKTQKDLILTLGSIGESRSKETANHVRRVALYSYLLAKEYGLSEDEATLLKMASPMHDIGKVGIPDYILNKPDKLTQEEFEIMKSHTTIGFNMFKNSERRILKSSSIVAHEHHEKWDGTGYPNNLKGKEIHVFGRITAVADVFDALSSKRCYKKSWDLEEIKEYMREKAGKEFEPKLVDLLFKNMNKIVEIRNKYKD</sequence>
<dbReference type="InterPro" id="IPR001789">
    <property type="entry name" value="Sig_transdc_resp-reg_receiver"/>
</dbReference>
<feature type="domain" description="PAC" evidence="4">
    <location>
        <begin position="340"/>
        <end position="394"/>
    </location>
</feature>
<reference evidence="7 8" key="1">
    <citation type="submission" date="2017-10" db="EMBL/GenBank/DDBJ databases">
        <title>Genomics of the genus Arcobacter.</title>
        <authorList>
            <person name="Perez-Cataluna A."/>
            <person name="Figueras M.J."/>
        </authorList>
    </citation>
    <scope>NUCLEOTIDE SEQUENCE [LARGE SCALE GENOMIC DNA]</scope>
    <source>
        <strain evidence="7 8">DSM 24636</strain>
    </source>
</reference>
<feature type="domain" description="HD" evidence="5">
    <location>
        <begin position="414"/>
        <end position="538"/>
    </location>
</feature>
<dbReference type="PANTHER" id="PTHR45228">
    <property type="entry name" value="CYCLIC DI-GMP PHOSPHODIESTERASE TM_0186-RELATED"/>
    <property type="match status" value="1"/>
</dbReference>
<dbReference type="CDD" id="cd00077">
    <property type="entry name" value="HDc"/>
    <property type="match status" value="1"/>
</dbReference>
<gene>
    <name evidence="7" type="ORF">CRV06_02245</name>
</gene>
<dbReference type="Gene3D" id="3.40.50.2300">
    <property type="match status" value="1"/>
</dbReference>
<evidence type="ECO:0000259" key="5">
    <source>
        <dbReference type="PROSITE" id="PS51831"/>
    </source>
</evidence>
<feature type="domain" description="HD-GYP" evidence="6">
    <location>
        <begin position="392"/>
        <end position="589"/>
    </location>
</feature>
<dbReference type="PANTHER" id="PTHR45228:SF9">
    <property type="entry name" value="3'3'-CGAMP-SPECIFIC PHOSPHODIESTERASE 2"/>
    <property type="match status" value="1"/>
</dbReference>
<dbReference type="CDD" id="cd00156">
    <property type="entry name" value="REC"/>
    <property type="match status" value="1"/>
</dbReference>
<dbReference type="RefSeq" id="WP_129081160.1">
    <property type="nucleotide sequence ID" value="NZ_CP041070.1"/>
</dbReference>
<dbReference type="OrthoDB" id="9781223at2"/>
<dbReference type="InterPro" id="IPR000700">
    <property type="entry name" value="PAS-assoc_C"/>
</dbReference>
<dbReference type="Proteomes" id="UP000290191">
    <property type="component" value="Unassembled WGS sequence"/>
</dbReference>
<evidence type="ECO:0000256" key="1">
    <source>
        <dbReference type="PROSITE-ProRule" id="PRU00169"/>
    </source>
</evidence>
<dbReference type="SUPFAM" id="SSF55785">
    <property type="entry name" value="PYP-like sensor domain (PAS domain)"/>
    <property type="match status" value="2"/>
</dbReference>
<dbReference type="InterPro" id="IPR052020">
    <property type="entry name" value="Cyclic_di-GMP/3'3'-cGAMP_PDE"/>
</dbReference>
<dbReference type="AlphaFoldDB" id="A0A4Q0Y562"/>
<dbReference type="SMART" id="SM00448">
    <property type="entry name" value="REC"/>
    <property type="match status" value="1"/>
</dbReference>
<dbReference type="SUPFAM" id="SSF109604">
    <property type="entry name" value="HD-domain/PDEase-like"/>
    <property type="match status" value="1"/>
</dbReference>
<dbReference type="InterPro" id="IPR011006">
    <property type="entry name" value="CheY-like_superfamily"/>
</dbReference>
<organism evidence="7 8">
    <name type="scientific">Halarcobacter anaerophilus</name>
    <dbReference type="NCBI Taxonomy" id="877500"/>
    <lineage>
        <taxon>Bacteria</taxon>
        <taxon>Pseudomonadati</taxon>
        <taxon>Campylobacterota</taxon>
        <taxon>Epsilonproteobacteria</taxon>
        <taxon>Campylobacterales</taxon>
        <taxon>Arcobacteraceae</taxon>
        <taxon>Halarcobacter</taxon>
    </lineage>
</organism>
<dbReference type="InterPro" id="IPR035965">
    <property type="entry name" value="PAS-like_dom_sf"/>
</dbReference>
<evidence type="ECO:0000259" key="6">
    <source>
        <dbReference type="PROSITE" id="PS51832"/>
    </source>
</evidence>
<dbReference type="SMART" id="SM00471">
    <property type="entry name" value="HDc"/>
    <property type="match status" value="1"/>
</dbReference>
<feature type="domain" description="PAS" evidence="3">
    <location>
        <begin position="133"/>
        <end position="204"/>
    </location>
</feature>
<dbReference type="SUPFAM" id="SSF52172">
    <property type="entry name" value="CheY-like"/>
    <property type="match status" value="1"/>
</dbReference>
<dbReference type="Gene3D" id="1.10.3210.10">
    <property type="entry name" value="Hypothetical protein af1432"/>
    <property type="match status" value="1"/>
</dbReference>
<evidence type="ECO:0000313" key="7">
    <source>
        <dbReference type="EMBL" id="RXJ64795.1"/>
    </source>
</evidence>
<protein>
    <submittedName>
        <fullName evidence="7">Regulator</fullName>
    </submittedName>
</protein>
<name>A0A4Q0Y562_9BACT</name>
<feature type="modified residue" description="4-aspartylphosphate" evidence="1">
    <location>
        <position position="60"/>
    </location>
</feature>
<evidence type="ECO:0000259" key="3">
    <source>
        <dbReference type="PROSITE" id="PS50112"/>
    </source>
</evidence>
<evidence type="ECO:0000259" key="2">
    <source>
        <dbReference type="PROSITE" id="PS50110"/>
    </source>
</evidence>
<comment type="caution">
    <text evidence="7">The sequence shown here is derived from an EMBL/GenBank/DDBJ whole genome shotgun (WGS) entry which is preliminary data.</text>
</comment>
<keyword evidence="8" id="KW-1185">Reference proteome</keyword>
<evidence type="ECO:0000259" key="4">
    <source>
        <dbReference type="PROSITE" id="PS50113"/>
    </source>
</evidence>
<dbReference type="PROSITE" id="PS50113">
    <property type="entry name" value="PAC"/>
    <property type="match status" value="1"/>
</dbReference>
<dbReference type="InterPro" id="IPR037522">
    <property type="entry name" value="HD_GYP_dom"/>
</dbReference>
<dbReference type="Gene3D" id="3.30.450.20">
    <property type="entry name" value="PAS domain"/>
    <property type="match status" value="2"/>
</dbReference>
<evidence type="ECO:0000313" key="8">
    <source>
        <dbReference type="Proteomes" id="UP000290191"/>
    </source>
</evidence>
<dbReference type="PROSITE" id="PS50110">
    <property type="entry name" value="RESPONSE_REGULATORY"/>
    <property type="match status" value="1"/>
</dbReference>
<feature type="domain" description="Response regulatory" evidence="2">
    <location>
        <begin position="11"/>
        <end position="125"/>
    </location>
</feature>
<dbReference type="NCBIfam" id="TIGR00229">
    <property type="entry name" value="sensory_box"/>
    <property type="match status" value="1"/>
</dbReference>
<dbReference type="PROSITE" id="PS51831">
    <property type="entry name" value="HD"/>
    <property type="match status" value="1"/>
</dbReference>
<dbReference type="EMBL" id="PDKO01000001">
    <property type="protein sequence ID" value="RXJ64795.1"/>
    <property type="molecule type" value="Genomic_DNA"/>
</dbReference>